<name>A0AA36Y4C2_9FIRM</name>
<evidence type="ECO:0000313" key="3">
    <source>
        <dbReference type="Proteomes" id="UP000018466"/>
    </source>
</evidence>
<feature type="domain" description="Transglutaminase-like" evidence="1">
    <location>
        <begin position="333"/>
        <end position="394"/>
    </location>
</feature>
<dbReference type="SUPFAM" id="SSF54001">
    <property type="entry name" value="Cysteine proteinases"/>
    <property type="match status" value="1"/>
</dbReference>
<dbReference type="Proteomes" id="UP000018466">
    <property type="component" value="Unassembled WGS sequence"/>
</dbReference>
<organism evidence="2 3">
    <name type="scientific">Stomatobaculum longum</name>
    <dbReference type="NCBI Taxonomy" id="796942"/>
    <lineage>
        <taxon>Bacteria</taxon>
        <taxon>Bacillati</taxon>
        <taxon>Bacillota</taxon>
        <taxon>Clostridia</taxon>
        <taxon>Lachnospirales</taxon>
        <taxon>Lachnospiraceae</taxon>
        <taxon>Stomatobaculum</taxon>
    </lineage>
</organism>
<dbReference type="Gene3D" id="3.10.620.30">
    <property type="match status" value="1"/>
</dbReference>
<gene>
    <name evidence="2" type="ORF">HMPREF9623_01503</name>
</gene>
<dbReference type="SMART" id="SM00460">
    <property type="entry name" value="TGc"/>
    <property type="match status" value="1"/>
</dbReference>
<dbReference type="InterPro" id="IPR038765">
    <property type="entry name" value="Papain-like_cys_pep_sf"/>
</dbReference>
<accession>A0AA36Y4C2</accession>
<keyword evidence="3" id="KW-1185">Reference proteome</keyword>
<dbReference type="PANTHER" id="PTHR38339">
    <property type="entry name" value="TRANSGLUTAMINASE DOMAIN PROTEIN"/>
    <property type="match status" value="1"/>
</dbReference>
<comment type="caution">
    <text evidence="2">The sequence shown here is derived from an EMBL/GenBank/DDBJ whole genome shotgun (WGS) entry which is preliminary data.</text>
</comment>
<sequence>MRKKIFESMYLPLPSPVQQMKERGNLEEAEAYLQHLLETGECLPEERRRFRAELEILRRLPTEYPYTRAEALELVRRYVPNFSEADFDSLLMKGKLFWRYLDGEARFFGRFFDSLCKTDSFFAEAVAKQGHCIPGSDRRLLQESAEKMRAQGELSVRITVRAELELEEAFFREGALIRAYLPLPRVTEEQIDIALEEMSAGGQLGAGSAAQRVVFWEERLGENHPFIVSYRFLHTERYRDVYGLAERMQAEGRKVEQSENGTTKYGVEKRAESGYDSALFPPSAYLRSLAAELTAGVTEPLVKAKCFYDFITKKVRYSFMPSYFCLDRMAERCAMDRVGDCGIQALLFLSLCESVGIPARWESGLKTEPKFIGAHDWVRFYTPSFGWRAADLSYGGSAWKRGDERLHCFYFGNVDPWRMAANARILGEMGFPEPEFRADPYDNQVGEMALDGRGLRYEEFRCGKEVLRAEEIPQVIRP</sequence>
<dbReference type="InterPro" id="IPR002931">
    <property type="entry name" value="Transglutaminase-like"/>
</dbReference>
<evidence type="ECO:0000313" key="2">
    <source>
        <dbReference type="EMBL" id="EHO16329.1"/>
    </source>
</evidence>
<proteinExistence type="predicted"/>
<dbReference type="GeneID" id="86941241"/>
<dbReference type="PANTHER" id="PTHR38339:SF1">
    <property type="entry name" value="TRANSGLUTAMINASE-LIKE DOMAIN-CONTAINING PROTEIN"/>
    <property type="match status" value="1"/>
</dbReference>
<evidence type="ECO:0000259" key="1">
    <source>
        <dbReference type="SMART" id="SM00460"/>
    </source>
</evidence>
<protein>
    <recommendedName>
        <fullName evidence="1">Transglutaminase-like domain-containing protein</fullName>
    </recommendedName>
</protein>
<dbReference type="RefSeq" id="WP_009533335.1">
    <property type="nucleotide sequence ID" value="NZ_JH590863.1"/>
</dbReference>
<dbReference type="AlphaFoldDB" id="A0AA36Y4C2"/>
<reference evidence="2 3" key="1">
    <citation type="submission" date="2011-10" db="EMBL/GenBank/DDBJ databases">
        <title>The Genome Sequence of Lachnospiraceae bacterium ACC2.</title>
        <authorList>
            <consortium name="The Broad Institute Genome Sequencing Platform"/>
            <person name="Earl A."/>
            <person name="Ward D."/>
            <person name="Feldgarden M."/>
            <person name="Gevers D."/>
            <person name="Sizova M."/>
            <person name="Hazen A."/>
            <person name="Epstein S."/>
            <person name="Young S.K."/>
            <person name="Zeng Q."/>
            <person name="Gargeya S."/>
            <person name="Fitzgerald M."/>
            <person name="Haas B."/>
            <person name="Abouelleil A."/>
            <person name="Alvarado L."/>
            <person name="Arachchi H.M."/>
            <person name="Berlin A."/>
            <person name="Brown A."/>
            <person name="Chapman S.B."/>
            <person name="Chen Z."/>
            <person name="Dunbar C."/>
            <person name="Freedman E."/>
            <person name="Gearin G."/>
            <person name="Goldberg J."/>
            <person name="Griggs A."/>
            <person name="Gujja S."/>
            <person name="Heiman D."/>
            <person name="Howarth C."/>
            <person name="Larson L."/>
            <person name="Lui A."/>
            <person name="MacDonald P.J.P."/>
            <person name="Montmayeur A."/>
            <person name="Murphy C."/>
            <person name="Neiman D."/>
            <person name="Pearson M."/>
            <person name="Priest M."/>
            <person name="Roberts A."/>
            <person name="Saif S."/>
            <person name="Shea T."/>
            <person name="Shenoy N."/>
            <person name="Sisk P."/>
            <person name="Stolte C."/>
            <person name="Sykes S."/>
            <person name="Wortman J."/>
            <person name="Nusbaum C."/>
            <person name="Birren B."/>
        </authorList>
    </citation>
    <scope>NUCLEOTIDE SEQUENCE [LARGE SCALE GENOMIC DNA]</scope>
    <source>
        <strain evidence="2 3">ACC2</strain>
    </source>
</reference>
<dbReference type="Pfam" id="PF01841">
    <property type="entry name" value="Transglut_core"/>
    <property type="match status" value="1"/>
</dbReference>
<dbReference type="EMBL" id="AGEL01000008">
    <property type="protein sequence ID" value="EHO16329.1"/>
    <property type="molecule type" value="Genomic_DNA"/>
</dbReference>